<feature type="compositionally biased region" description="Basic and acidic residues" evidence="4">
    <location>
        <begin position="21"/>
        <end position="30"/>
    </location>
</feature>
<feature type="region of interest" description="Disordered" evidence="4">
    <location>
        <begin position="1"/>
        <end position="66"/>
    </location>
</feature>
<sequence length="301" mass="32668">MGAPAVEARRGTVKMGAPAVEARRGAAKRWEARRRRGRRGDGGAGGGGAAGRGEDGGAGGGGESVCGEEAMGATAVEARRRCAAKRRWGRRRWRRGEEVGGAEAKRTARRGAAKMGAPAVEARRQVKSEIDQSRDGGGDTSTLAIGHGRVGDELLQTVMSCCNPILSYSNDGPQNPEALTIQTIFVANEIEALYELFKRIDGAIIEDGKINKVFDLFDMKHEQALGFEELAVALSIFHPDAPIHDKINYLNHTDLVIETIIDKTFEEANTNKERKIDFEEWQALVNAHPCLPKNMTLTYLS</sequence>
<dbReference type="InterPro" id="IPR045198">
    <property type="entry name" value="CNBL1-10"/>
</dbReference>
<feature type="domain" description="EF-hand" evidence="5">
    <location>
        <begin position="205"/>
        <end position="240"/>
    </location>
</feature>
<evidence type="ECO:0000259" key="5">
    <source>
        <dbReference type="PROSITE" id="PS50222"/>
    </source>
</evidence>
<keyword evidence="3" id="KW-0106">Calcium</keyword>
<protein>
    <recommendedName>
        <fullName evidence="3">Calcineurin B-like protein</fullName>
    </recommendedName>
</protein>
<comment type="similarity">
    <text evidence="2 3">Belongs to the calcineurin regulatory subunit family.</text>
</comment>
<comment type="subcellular location">
    <subcellularLocation>
        <location evidence="3">Membrane</location>
    </subcellularLocation>
</comment>
<feature type="compositionally biased region" description="Basic and acidic residues" evidence="4">
    <location>
        <begin position="95"/>
        <end position="106"/>
    </location>
</feature>
<proteinExistence type="inferred from homology"/>
<dbReference type="GO" id="GO:0005509">
    <property type="term" value="F:calcium ion binding"/>
    <property type="evidence" value="ECO:0007669"/>
    <property type="project" value="UniProtKB-UniRule"/>
</dbReference>
<keyword evidence="1 3" id="KW-0677">Repeat</keyword>
<dbReference type="PANTHER" id="PTHR23056:SF134">
    <property type="entry name" value="CALCINEURIN B-LIKE PROTEIN 6"/>
    <property type="match status" value="1"/>
</dbReference>
<feature type="region of interest" description="Disordered" evidence="4">
    <location>
        <begin position="95"/>
        <end position="120"/>
    </location>
</feature>
<dbReference type="GO" id="GO:0019722">
    <property type="term" value="P:calcium-mediated signaling"/>
    <property type="evidence" value="ECO:0007669"/>
    <property type="project" value="UniProtKB-UniRule"/>
</dbReference>
<dbReference type="InterPro" id="IPR002048">
    <property type="entry name" value="EF_hand_dom"/>
</dbReference>
<dbReference type="EMBL" id="CM000139">
    <property type="protein sequence ID" value="EAZ23043.1"/>
    <property type="molecule type" value="Genomic_DNA"/>
</dbReference>
<dbReference type="Gene3D" id="1.10.238.10">
    <property type="entry name" value="EF-hand"/>
    <property type="match status" value="2"/>
</dbReference>
<evidence type="ECO:0000256" key="3">
    <source>
        <dbReference type="RuleBase" id="RU369080"/>
    </source>
</evidence>
<comment type="subunit">
    <text evidence="3">Homodimer. Interacts with CIPK.</text>
</comment>
<name>A3A6V4_ORYSJ</name>
<evidence type="ECO:0000256" key="2">
    <source>
        <dbReference type="ARBA" id="ARBA00023774"/>
    </source>
</evidence>
<evidence type="ECO:0000256" key="4">
    <source>
        <dbReference type="SAM" id="MobiDB-lite"/>
    </source>
</evidence>
<dbReference type="AlphaFoldDB" id="A3A6V4"/>
<dbReference type="GO" id="GO:0016020">
    <property type="term" value="C:membrane"/>
    <property type="evidence" value="ECO:0007669"/>
    <property type="project" value="UniProtKB-SubCell"/>
</dbReference>
<dbReference type="PANTHER" id="PTHR23056">
    <property type="entry name" value="CALCINEURIN B"/>
    <property type="match status" value="1"/>
</dbReference>
<evidence type="ECO:0000313" key="6">
    <source>
        <dbReference type="EMBL" id="EAZ23043.1"/>
    </source>
</evidence>
<dbReference type="SUPFAM" id="SSF47473">
    <property type="entry name" value="EF-hand"/>
    <property type="match status" value="1"/>
</dbReference>
<dbReference type="GO" id="GO:0019900">
    <property type="term" value="F:kinase binding"/>
    <property type="evidence" value="ECO:0007669"/>
    <property type="project" value="UniProtKB-UniRule"/>
</dbReference>
<organism evidence="6">
    <name type="scientific">Oryza sativa subsp. japonica</name>
    <name type="common">Rice</name>
    <dbReference type="NCBI Taxonomy" id="39947"/>
    <lineage>
        <taxon>Eukaryota</taxon>
        <taxon>Viridiplantae</taxon>
        <taxon>Streptophyta</taxon>
        <taxon>Embryophyta</taxon>
        <taxon>Tracheophyta</taxon>
        <taxon>Spermatophyta</taxon>
        <taxon>Magnoliopsida</taxon>
        <taxon>Liliopsida</taxon>
        <taxon>Poales</taxon>
        <taxon>Poaceae</taxon>
        <taxon>BOP clade</taxon>
        <taxon>Oryzoideae</taxon>
        <taxon>Oryzeae</taxon>
        <taxon>Oryzinae</taxon>
        <taxon>Oryza</taxon>
        <taxon>Oryza sativa</taxon>
    </lineage>
</organism>
<reference evidence="6" key="1">
    <citation type="journal article" date="2005" name="PLoS Biol.">
        <title>The genomes of Oryza sativa: a history of duplications.</title>
        <authorList>
            <person name="Yu J."/>
            <person name="Wang J."/>
            <person name="Lin W."/>
            <person name="Li S."/>
            <person name="Li H."/>
            <person name="Zhou J."/>
            <person name="Ni P."/>
            <person name="Dong W."/>
            <person name="Hu S."/>
            <person name="Zeng C."/>
            <person name="Zhang J."/>
            <person name="Zhang Y."/>
            <person name="Li R."/>
            <person name="Xu Z."/>
            <person name="Li S."/>
            <person name="Li X."/>
            <person name="Zheng H."/>
            <person name="Cong L."/>
            <person name="Lin L."/>
            <person name="Yin J."/>
            <person name="Geng J."/>
            <person name="Li G."/>
            <person name="Shi J."/>
            <person name="Liu J."/>
            <person name="Lv H."/>
            <person name="Li J."/>
            <person name="Wang J."/>
            <person name="Deng Y."/>
            <person name="Ran L."/>
            <person name="Shi X."/>
            <person name="Wang X."/>
            <person name="Wu Q."/>
            <person name="Li C."/>
            <person name="Ren X."/>
            <person name="Wang J."/>
            <person name="Wang X."/>
            <person name="Li D."/>
            <person name="Liu D."/>
            <person name="Zhang X."/>
            <person name="Ji Z."/>
            <person name="Zhao W."/>
            <person name="Sun Y."/>
            <person name="Zhang Z."/>
            <person name="Bao J."/>
            <person name="Han Y."/>
            <person name="Dong L."/>
            <person name="Ji J."/>
            <person name="Chen P."/>
            <person name="Wu S."/>
            <person name="Liu J."/>
            <person name="Xiao Y."/>
            <person name="Bu D."/>
            <person name="Tan J."/>
            <person name="Yang L."/>
            <person name="Ye C."/>
            <person name="Zhang J."/>
            <person name="Xu J."/>
            <person name="Zhou Y."/>
            <person name="Yu Y."/>
            <person name="Zhang B."/>
            <person name="Zhuang S."/>
            <person name="Wei H."/>
            <person name="Liu B."/>
            <person name="Lei M."/>
            <person name="Yu H."/>
            <person name="Li Y."/>
            <person name="Xu H."/>
            <person name="Wei S."/>
            <person name="He X."/>
            <person name="Fang L."/>
            <person name="Zhang Z."/>
            <person name="Zhang Y."/>
            <person name="Huang X."/>
            <person name="Su Z."/>
            <person name="Tong W."/>
            <person name="Li J."/>
            <person name="Tong Z."/>
            <person name="Li S."/>
            <person name="Ye J."/>
            <person name="Wang L."/>
            <person name="Fang L."/>
            <person name="Lei T."/>
            <person name="Chen C."/>
            <person name="Chen H."/>
            <person name="Xu Z."/>
            <person name="Li H."/>
            <person name="Huang H."/>
            <person name="Zhang F."/>
            <person name="Xu H."/>
            <person name="Li N."/>
            <person name="Zhao C."/>
            <person name="Li S."/>
            <person name="Dong L."/>
            <person name="Huang Y."/>
            <person name="Li L."/>
            <person name="Xi Y."/>
            <person name="Qi Q."/>
            <person name="Li W."/>
            <person name="Zhang B."/>
            <person name="Hu W."/>
            <person name="Zhang Y."/>
            <person name="Tian X."/>
            <person name="Jiao Y."/>
            <person name="Liang X."/>
            <person name="Jin J."/>
            <person name="Gao L."/>
            <person name="Zheng W."/>
            <person name="Hao B."/>
            <person name="Liu S."/>
            <person name="Wang W."/>
            <person name="Yuan L."/>
            <person name="Cao M."/>
            <person name="McDermott J."/>
            <person name="Samudrala R."/>
            <person name="Wang J."/>
            <person name="Wong G.K."/>
            <person name="Yang H."/>
        </authorList>
    </citation>
    <scope>NUCLEOTIDE SEQUENCE [LARGE SCALE GENOMIC DNA]</scope>
</reference>
<feature type="domain" description="EF-hand" evidence="5">
    <location>
        <begin position="256"/>
        <end position="291"/>
    </location>
</feature>
<evidence type="ECO:0000256" key="1">
    <source>
        <dbReference type="ARBA" id="ARBA00022737"/>
    </source>
</evidence>
<feature type="compositionally biased region" description="Gly residues" evidence="4">
    <location>
        <begin position="42"/>
        <end position="64"/>
    </location>
</feature>
<keyword evidence="3" id="KW-0479">Metal-binding</keyword>
<dbReference type="PROSITE" id="PS50222">
    <property type="entry name" value="EF_HAND_2"/>
    <property type="match status" value="2"/>
</dbReference>
<dbReference type="InterPro" id="IPR011992">
    <property type="entry name" value="EF-hand-dom_pair"/>
</dbReference>
<gene>
    <name evidence="6" type="ORF">OsJ_06739</name>
</gene>
<comment type="function">
    <text evidence="3">Acts as a calcium sensor. CBL proteins interact with CIPK serine-threonine protein kinases. Binding of a CBL protein to the regulatory NAF domain of a CIPK protein lead to the activation of the kinase in a calcium-dependent manner.</text>
</comment>
<keyword evidence="3" id="KW-0472">Membrane</keyword>
<reference evidence="6" key="2">
    <citation type="submission" date="2008-12" db="EMBL/GenBank/DDBJ databases">
        <title>Improved gene annotation of the rice (Oryza sativa) genomes.</title>
        <authorList>
            <person name="Wang J."/>
            <person name="Li R."/>
            <person name="Fan W."/>
            <person name="Huang Q."/>
            <person name="Zhang J."/>
            <person name="Zhou Y."/>
            <person name="Hu Y."/>
            <person name="Zi S."/>
            <person name="Li J."/>
            <person name="Ni P."/>
            <person name="Zheng H."/>
            <person name="Zhang Y."/>
            <person name="Zhao M."/>
            <person name="Hao Q."/>
            <person name="McDermott J."/>
            <person name="Samudrala R."/>
            <person name="Kristiansen K."/>
            <person name="Wong G.K.-S."/>
        </authorList>
    </citation>
    <scope>NUCLEOTIDE SEQUENCE</scope>
</reference>
<dbReference type="Proteomes" id="UP000007752">
    <property type="component" value="Chromosome 2"/>
</dbReference>
<accession>A3A6V4</accession>